<organism evidence="2 3">
    <name type="scientific">Monoraphidium neglectum</name>
    <dbReference type="NCBI Taxonomy" id="145388"/>
    <lineage>
        <taxon>Eukaryota</taxon>
        <taxon>Viridiplantae</taxon>
        <taxon>Chlorophyta</taxon>
        <taxon>core chlorophytes</taxon>
        <taxon>Chlorophyceae</taxon>
        <taxon>CS clade</taxon>
        <taxon>Sphaeropleales</taxon>
        <taxon>Selenastraceae</taxon>
        <taxon>Monoraphidium</taxon>
    </lineage>
</organism>
<dbReference type="SUPFAM" id="SSF48452">
    <property type="entry name" value="TPR-like"/>
    <property type="match status" value="1"/>
</dbReference>
<protein>
    <submittedName>
        <fullName evidence="2">Putative Tetratricopeptide repeat protein 8</fullName>
    </submittedName>
</protein>
<dbReference type="InterPro" id="IPR011990">
    <property type="entry name" value="TPR-like_helical_dom_sf"/>
</dbReference>
<dbReference type="EMBL" id="KK100806">
    <property type="protein sequence ID" value="KIZ03677.1"/>
    <property type="molecule type" value="Genomic_DNA"/>
</dbReference>
<dbReference type="GeneID" id="25737160"/>
<name>A0A0D2MTC3_9CHLO</name>
<dbReference type="CDD" id="cd21341">
    <property type="entry name" value="TTC8_N"/>
    <property type="match status" value="1"/>
</dbReference>
<sequence>MRVQGVADLLLDENNVAQVARPGTSLARPATGAAASGSSSPAVRPMSTAGRPLTGFARPGTGAARPGTTSGGRGPGTAAGAVQAAMRGAKPGTARPVTTSGRFVRLGTASLAAEPGGPFINAERLDLRKYAARPNLARVLCDYIVYVDHNMRKALELAAAATQACGYEDWWWKARLGKAYYQLGLLRDAEQQLASSLRNQARARGRRPRLGAPSAILFVGPDARGSGVAGEGRMTDYAEGEGGCAAAAGAASASSRCRTDPAAAAEMVATVMELAKVHLRLDQPGAALSLYGDAAPRQPWEPGLLLGAARVHDAMGQGEEALRLYQQVLSLDASSVEAIACLASHHFYSGQPEVALRYFRRLLQMGVSGAELWCNTGLACFYAGQIDMALPCFERALAAADDGAAPDVWYNLSQVAIGIGDASWAQQCLRLAVSLEPGHAEAWNNLAARSLLRTGCARGPHVFEAHYNAALLAWRRGDYQDAWERVGAALAAFPGHTESQELRRLLRAELMAL</sequence>
<dbReference type="KEGG" id="mng:MNEG_4282"/>
<evidence type="ECO:0000313" key="3">
    <source>
        <dbReference type="Proteomes" id="UP000054498"/>
    </source>
</evidence>
<dbReference type="SMART" id="SM00028">
    <property type="entry name" value="TPR"/>
    <property type="match status" value="5"/>
</dbReference>
<dbReference type="GO" id="GO:1905515">
    <property type="term" value="P:non-motile cilium assembly"/>
    <property type="evidence" value="ECO:0007669"/>
    <property type="project" value="InterPro"/>
</dbReference>
<feature type="region of interest" description="Disordered" evidence="1">
    <location>
        <begin position="22"/>
        <end position="79"/>
    </location>
</feature>
<evidence type="ECO:0000256" key="1">
    <source>
        <dbReference type="SAM" id="MobiDB-lite"/>
    </source>
</evidence>
<dbReference type="Pfam" id="PF13181">
    <property type="entry name" value="TPR_8"/>
    <property type="match status" value="1"/>
</dbReference>
<dbReference type="RefSeq" id="XP_013902696.1">
    <property type="nucleotide sequence ID" value="XM_014047242.1"/>
</dbReference>
<gene>
    <name evidence="2" type="ORF">MNEG_4282</name>
</gene>
<evidence type="ECO:0000313" key="2">
    <source>
        <dbReference type="EMBL" id="KIZ03677.1"/>
    </source>
</evidence>
<proteinExistence type="predicted"/>
<dbReference type="STRING" id="145388.A0A0D2MTC3"/>
<dbReference type="Proteomes" id="UP000054498">
    <property type="component" value="Unassembled WGS sequence"/>
</dbReference>
<feature type="compositionally biased region" description="Low complexity" evidence="1">
    <location>
        <begin position="24"/>
        <end position="42"/>
    </location>
</feature>
<dbReference type="Pfam" id="PF13432">
    <property type="entry name" value="TPR_16"/>
    <property type="match status" value="2"/>
</dbReference>
<keyword evidence="3" id="KW-1185">Reference proteome</keyword>
<reference evidence="2 3" key="1">
    <citation type="journal article" date="2013" name="BMC Genomics">
        <title>Reconstruction of the lipid metabolism for the microalga Monoraphidium neglectum from its genome sequence reveals characteristics suitable for biofuel production.</title>
        <authorList>
            <person name="Bogen C."/>
            <person name="Al-Dilaimi A."/>
            <person name="Albersmeier A."/>
            <person name="Wichmann J."/>
            <person name="Grundmann M."/>
            <person name="Rupp O."/>
            <person name="Lauersen K.J."/>
            <person name="Blifernez-Klassen O."/>
            <person name="Kalinowski J."/>
            <person name="Goesmann A."/>
            <person name="Mussgnug J.H."/>
            <person name="Kruse O."/>
        </authorList>
    </citation>
    <scope>NUCLEOTIDE SEQUENCE [LARGE SCALE GENOMIC DNA]</scope>
    <source>
        <strain evidence="2 3">SAG 48.87</strain>
    </source>
</reference>
<dbReference type="AlphaFoldDB" id="A0A0D2MTC3"/>
<dbReference type="GO" id="GO:0036064">
    <property type="term" value="C:ciliary basal body"/>
    <property type="evidence" value="ECO:0007669"/>
    <property type="project" value="TreeGrafter"/>
</dbReference>
<dbReference type="InterPro" id="IPR028796">
    <property type="entry name" value="BBS8"/>
</dbReference>
<feature type="compositionally biased region" description="Low complexity" evidence="1">
    <location>
        <begin position="54"/>
        <end position="68"/>
    </location>
</feature>
<dbReference type="GO" id="GO:0034464">
    <property type="term" value="C:BBSome"/>
    <property type="evidence" value="ECO:0007669"/>
    <property type="project" value="InterPro"/>
</dbReference>
<dbReference type="InterPro" id="IPR019734">
    <property type="entry name" value="TPR_rpt"/>
</dbReference>
<dbReference type="GO" id="GO:0097730">
    <property type="term" value="C:non-motile cilium"/>
    <property type="evidence" value="ECO:0007669"/>
    <property type="project" value="TreeGrafter"/>
</dbReference>
<dbReference type="PANTHER" id="PTHR44177">
    <property type="entry name" value="TETRATRICOPEPTIDE REPEAT PROTEIN 8"/>
    <property type="match status" value="1"/>
</dbReference>
<dbReference type="OrthoDB" id="421121at2759"/>
<accession>A0A0D2MTC3</accession>
<dbReference type="Gene3D" id="1.25.40.10">
    <property type="entry name" value="Tetratricopeptide repeat domain"/>
    <property type="match status" value="1"/>
</dbReference>
<dbReference type="PANTHER" id="PTHR44177:SF1">
    <property type="entry name" value="TETRATRICOPEPTIDE REPEAT PROTEIN 8"/>
    <property type="match status" value="1"/>
</dbReference>